<accession>A0AA86M8N6</accession>
<dbReference type="SUPFAM" id="SSF82171">
    <property type="entry name" value="DPP6 N-terminal domain-like"/>
    <property type="match status" value="1"/>
</dbReference>
<dbReference type="GO" id="GO:0006508">
    <property type="term" value="P:proteolysis"/>
    <property type="evidence" value="ECO:0007669"/>
    <property type="project" value="InterPro"/>
</dbReference>
<dbReference type="PROSITE" id="PS00018">
    <property type="entry name" value="EF_HAND_1"/>
    <property type="match status" value="1"/>
</dbReference>
<dbReference type="InterPro" id="IPR029030">
    <property type="entry name" value="Caspase-like_dom_sf"/>
</dbReference>
<dbReference type="InterPro" id="IPR018247">
    <property type="entry name" value="EF_Hand_1_Ca_BS"/>
</dbReference>
<dbReference type="SUPFAM" id="SSF52129">
    <property type="entry name" value="Caspase-like"/>
    <property type="match status" value="1"/>
</dbReference>
<dbReference type="Gene3D" id="3.40.50.1460">
    <property type="match status" value="1"/>
</dbReference>
<sequence length="1232" mass="132934">MGLMSFAKCLWVPPFLLGSILTLSSYAFADTEQAEVFVQTGHTMSTTAVDYSPNGQRLVSCDGSGSVIGWDAESGLQYRGLYRHLGLCLNAAFSRDGQRVYSTGGAKDGQQLVETDYSSGSLRQVWTGHTGLIVGMLVKEDGVWTLGESDGLKFWQAGRSKAVRTVPLPAVQFGNASQLAGTEHSSSLWVGNRLGQVLEVPESGKPRLLASLGEEVSSLAVSPDGARIAVGLGTFMGSKSSAIVLLDAASGTVIRSLEGHSGSPVSIAFSPDGKTLGTLAQIDLQKLMTGSAGALAGQEELRLWSVETGQLLSTAINERNALGTPFIRAQLKFSRDGQSLAVAAWDEAVRLYALPSLSAELKTTRVLEGRGAPALQVALDGQGKNLAVSAGRPRNKKAAEYYEAAQLIQDFGGESNFTREQLARLSVLYGPKGFRKHRQTVSIWDLTDGQMKSTVNWQLGPTSWLSTSKGGSGFVSLAPLFPNTVTVSPLKSRLIREASLLSSGETSFQHFSYERNQGEPDRVTDDMVQGGDESYAADLTSQNREGTVTAVASTRLNSDPAQRDHRVHVLMKKSNTRQLPGEWALPGKAIAMAVSPDGKIVWVSISVQGALYSDNHQGRAIAFDTQSGQLLGQWNLPKGVTAYQMAVHSVGRGAVFGGDSRLLVAQIGRKALTQQVVWRGADRPVTALSVSADGNQLAVSNTAGQTARLDWSNVSLMKLKWSGALSEPFPSLWAWSDDQKFLVAASDDGRVRILDPASGKTRLNLFQFDEQEWLSISNEGYFAASPKGDEWINVRVNQQVYRIGQFYDVFYRPDIVQRGLQGLPIADLVSVTLEDAIKRPPPRVNLSGTSEGDQSTAEIKLDLQNSGGGIGEVRLLLNGKLLARENTAIDQVVNQRAPTPGMANLSTVKPDVAVAGSLRALKLASKKQVEKVRQANEVQQLAIETRVDLAPGENEIAVMALNAAGDLSSRPTRVSLFNPAKAKAPTLWLLSVGIDQFKANPQAPNLNFAVKDAQSFSRELALPLARAVKAARTETIELIDVQATRDGLQQALNRVAEQSSSEDVFVWFVASHGTLDDLAQYGMVLHDWNGSTSPGQLFSSDEILNAATRIKAARQLLILDTCHAGGLNGWLRGLFDARFSVLARNSGLHLFASAGETQQALDGYQGNGLYTHVLLKSIQNPETDQNQDGQIDTSEWGAIAKQETSRLARILRHQQEPMMMNFGKEIPVYEKP</sequence>
<name>A0AA86M8N6_9BURK</name>
<dbReference type="InterPro" id="IPR015943">
    <property type="entry name" value="WD40/YVTN_repeat-like_dom_sf"/>
</dbReference>
<dbReference type="KEGG" id="lto:RGQ30_18100"/>
<dbReference type="Pfam" id="PF00400">
    <property type="entry name" value="WD40"/>
    <property type="match status" value="3"/>
</dbReference>
<dbReference type="EMBL" id="AP028947">
    <property type="protein sequence ID" value="BET26309.1"/>
    <property type="molecule type" value="Genomic_DNA"/>
</dbReference>
<evidence type="ECO:0000256" key="2">
    <source>
        <dbReference type="SAM" id="SignalP"/>
    </source>
</evidence>
<dbReference type="PANTHER" id="PTHR19879">
    <property type="entry name" value="TRANSCRIPTION INITIATION FACTOR TFIID"/>
    <property type="match status" value="1"/>
</dbReference>
<feature type="domain" description="Peptidase C14 caspase" evidence="3">
    <location>
        <begin position="992"/>
        <end position="1184"/>
    </location>
</feature>
<dbReference type="Pfam" id="PF00656">
    <property type="entry name" value="Peptidase_C14"/>
    <property type="match status" value="1"/>
</dbReference>
<dbReference type="SMART" id="SM00320">
    <property type="entry name" value="WD40"/>
    <property type="match status" value="6"/>
</dbReference>
<dbReference type="AlphaFoldDB" id="A0AA86M8N6"/>
<dbReference type="InterPro" id="IPR001680">
    <property type="entry name" value="WD40_rpt"/>
</dbReference>
<dbReference type="Gene3D" id="2.130.10.10">
    <property type="entry name" value="YVTN repeat-like/Quinoprotein amine dehydrogenase"/>
    <property type="match status" value="3"/>
</dbReference>
<organism evidence="4 5">
    <name type="scientific">Limnobacter thiooxidans</name>
    <dbReference type="NCBI Taxonomy" id="131080"/>
    <lineage>
        <taxon>Bacteria</taxon>
        <taxon>Pseudomonadati</taxon>
        <taxon>Pseudomonadota</taxon>
        <taxon>Betaproteobacteria</taxon>
        <taxon>Burkholderiales</taxon>
        <taxon>Burkholderiaceae</taxon>
        <taxon>Limnobacter</taxon>
    </lineage>
</organism>
<evidence type="ECO:0000259" key="3">
    <source>
        <dbReference type="Pfam" id="PF00656"/>
    </source>
</evidence>
<evidence type="ECO:0000256" key="1">
    <source>
        <dbReference type="PROSITE-ProRule" id="PRU00221"/>
    </source>
</evidence>
<keyword evidence="2" id="KW-0732">Signal</keyword>
<dbReference type="GO" id="GO:0004197">
    <property type="term" value="F:cysteine-type endopeptidase activity"/>
    <property type="evidence" value="ECO:0007669"/>
    <property type="project" value="InterPro"/>
</dbReference>
<dbReference type="PROSITE" id="PS50082">
    <property type="entry name" value="WD_REPEATS_2"/>
    <property type="match status" value="1"/>
</dbReference>
<keyword evidence="5" id="KW-1185">Reference proteome</keyword>
<protein>
    <recommendedName>
        <fullName evidence="3">Peptidase C14 caspase domain-containing protein</fullName>
    </recommendedName>
</protein>
<dbReference type="Proteomes" id="UP001329151">
    <property type="component" value="Chromosome"/>
</dbReference>
<dbReference type="InterPro" id="IPR011600">
    <property type="entry name" value="Pept_C14_caspase"/>
</dbReference>
<dbReference type="InterPro" id="IPR011047">
    <property type="entry name" value="Quinoprotein_ADH-like_sf"/>
</dbReference>
<dbReference type="SUPFAM" id="SSF50998">
    <property type="entry name" value="Quinoprotein alcohol dehydrogenase-like"/>
    <property type="match status" value="1"/>
</dbReference>
<reference evidence="4 5" key="1">
    <citation type="submission" date="2023-10" db="EMBL/GenBank/DDBJ databases">
        <title>Complete Genome Sequence of Limnobacter thiooxidans CS-K2T, Isolated from freshwater lake sediments in Bavaria, Germany.</title>
        <authorList>
            <person name="Naruki M."/>
            <person name="Watanabe A."/>
            <person name="Warashina T."/>
            <person name="Morita T."/>
            <person name="Arakawa K."/>
        </authorList>
    </citation>
    <scope>NUCLEOTIDE SEQUENCE [LARGE SCALE GENOMIC DNA]</scope>
    <source>
        <strain evidence="4 5">CS-K2</strain>
    </source>
</reference>
<evidence type="ECO:0000313" key="4">
    <source>
        <dbReference type="EMBL" id="BET26309.1"/>
    </source>
</evidence>
<feature type="repeat" description="WD" evidence="1">
    <location>
        <begin position="39"/>
        <end position="75"/>
    </location>
</feature>
<keyword evidence="1" id="KW-0853">WD repeat</keyword>
<gene>
    <name evidence="4" type="ORF">RGQ30_18100</name>
</gene>
<feature type="chain" id="PRO_5041705965" description="Peptidase C14 caspase domain-containing protein" evidence="2">
    <location>
        <begin position="30"/>
        <end position="1232"/>
    </location>
</feature>
<feature type="signal peptide" evidence="2">
    <location>
        <begin position="1"/>
        <end position="29"/>
    </location>
</feature>
<dbReference type="PANTHER" id="PTHR19879:SF9">
    <property type="entry name" value="TRANSCRIPTION INITIATION FACTOR TFIID SUBUNIT 5"/>
    <property type="match status" value="1"/>
</dbReference>
<proteinExistence type="predicted"/>
<evidence type="ECO:0000313" key="5">
    <source>
        <dbReference type="Proteomes" id="UP001329151"/>
    </source>
</evidence>